<dbReference type="InterPro" id="IPR046953">
    <property type="entry name" value="Spore_GerAC-like_C"/>
</dbReference>
<evidence type="ECO:0000259" key="8">
    <source>
        <dbReference type="Pfam" id="PF05504"/>
    </source>
</evidence>
<dbReference type="GO" id="GO:0009847">
    <property type="term" value="P:spore germination"/>
    <property type="evidence" value="ECO:0007669"/>
    <property type="project" value="InterPro"/>
</dbReference>
<evidence type="ECO:0000256" key="5">
    <source>
        <dbReference type="ARBA" id="ARBA00023136"/>
    </source>
</evidence>
<keyword evidence="6" id="KW-0564">Palmitate</keyword>
<dbReference type="NCBIfam" id="TIGR02887">
    <property type="entry name" value="spore_ger_x_C"/>
    <property type="match status" value="1"/>
</dbReference>
<evidence type="ECO:0000256" key="7">
    <source>
        <dbReference type="ARBA" id="ARBA00023288"/>
    </source>
</evidence>
<comment type="similarity">
    <text evidence="2">Belongs to the GerABKC lipoprotein family.</text>
</comment>
<dbReference type="AlphaFoldDB" id="A0A9J6P8E4"/>
<dbReference type="InterPro" id="IPR008844">
    <property type="entry name" value="Spore_GerAC-like"/>
</dbReference>
<dbReference type="InterPro" id="IPR038501">
    <property type="entry name" value="Spore_GerAC_C_sf"/>
</dbReference>
<dbReference type="InterPro" id="IPR057336">
    <property type="entry name" value="GerAC_N"/>
</dbReference>
<comment type="caution">
    <text evidence="10">The sequence shown here is derived from an EMBL/GenBank/DDBJ whole genome shotgun (WGS) entry which is preliminary data.</text>
</comment>
<comment type="subcellular location">
    <subcellularLocation>
        <location evidence="1">Membrane</location>
        <topology evidence="1">Lipid-anchor</topology>
    </subcellularLocation>
</comment>
<dbReference type="PANTHER" id="PTHR35789:SF1">
    <property type="entry name" value="SPORE GERMINATION PROTEIN B3"/>
    <property type="match status" value="1"/>
</dbReference>
<sequence>MMKKIIKVWLILILVICNCFISSSCWDYTEFNNVIPVAGIAIDKDDKTGEYLLTLEVIQPTEDGNSIQSVVLEGRGKTVHGCFRETITTTGNMVSTRHAALYIIDKEIAEEGIIPVIDLVDRDVDVRSDMLVFVCDEKNAGDIFKKTKDLEEIISYQIINTVESQKLSGRFLSTKLYEFVDELTREGISPTLTNIYVGHTANDIIAKTKGTHVFKDDKVVGFLDGEETFYLTFIKGNEKLKTVFPISLSDGTKVSLEMVGFNKKIKPYLKNDEMTFDINLDVNVIVSEIGGAKEDYLSKAGRYEIKRVAEKLLESNIKKVIYKAQNDLDSDIFGFGEILKKKEPKYWKENKGMWDEEFKLLKVNVNCDVHIRGSALKKNTIKVGK</sequence>
<keyword evidence="5" id="KW-0472">Membrane</keyword>
<dbReference type="EMBL" id="JAGSOJ010000006">
    <property type="protein sequence ID" value="MCM1992476.1"/>
    <property type="molecule type" value="Genomic_DNA"/>
</dbReference>
<reference evidence="10" key="2">
    <citation type="submission" date="2021-04" db="EMBL/GenBank/DDBJ databases">
        <authorList>
            <person name="Dong X."/>
        </authorList>
    </citation>
    <scope>NUCLEOTIDE SEQUENCE</scope>
    <source>
        <strain evidence="10">ZWT</strain>
    </source>
</reference>
<keyword evidence="3" id="KW-0309">Germination</keyword>
<evidence type="ECO:0000256" key="1">
    <source>
        <dbReference type="ARBA" id="ARBA00004635"/>
    </source>
</evidence>
<dbReference type="Pfam" id="PF25198">
    <property type="entry name" value="Spore_GerAC_N"/>
    <property type="match status" value="1"/>
</dbReference>
<proteinExistence type="inferred from homology"/>
<keyword evidence="11" id="KW-1185">Reference proteome</keyword>
<dbReference type="RefSeq" id="WP_250861641.1">
    <property type="nucleotide sequence ID" value="NZ_JAGSOJ010000006.1"/>
</dbReference>
<feature type="domain" description="Spore germination GerAC-like C-terminal" evidence="8">
    <location>
        <begin position="210"/>
        <end position="374"/>
    </location>
</feature>
<dbReference type="Pfam" id="PF05504">
    <property type="entry name" value="Spore_GerAC"/>
    <property type="match status" value="1"/>
</dbReference>
<dbReference type="Proteomes" id="UP001056429">
    <property type="component" value="Unassembled WGS sequence"/>
</dbReference>
<protein>
    <submittedName>
        <fullName evidence="10">Ger(X)C family spore germination protein</fullName>
    </submittedName>
</protein>
<dbReference type="Gene3D" id="3.30.300.210">
    <property type="entry name" value="Nutrient germinant receptor protein C, domain 3"/>
    <property type="match status" value="1"/>
</dbReference>
<keyword evidence="4" id="KW-0732">Signal</keyword>
<evidence type="ECO:0000259" key="9">
    <source>
        <dbReference type="Pfam" id="PF25198"/>
    </source>
</evidence>
<evidence type="ECO:0000256" key="6">
    <source>
        <dbReference type="ARBA" id="ARBA00023139"/>
    </source>
</evidence>
<feature type="domain" description="Spore germination protein N-terminal" evidence="9">
    <location>
        <begin position="27"/>
        <end position="195"/>
    </location>
</feature>
<evidence type="ECO:0000313" key="10">
    <source>
        <dbReference type="EMBL" id="MCM1992476.1"/>
    </source>
</evidence>
<accession>A0A9J6P8E4</accession>
<reference evidence="10" key="1">
    <citation type="journal article" date="2021" name="mSystems">
        <title>Bacteria and Archaea Synergistically Convert Glycine Betaine to Biogenic Methane in the Formosa Cold Seep of the South China Sea.</title>
        <authorList>
            <person name="Li L."/>
            <person name="Zhang W."/>
            <person name="Zhang S."/>
            <person name="Song L."/>
            <person name="Sun Q."/>
            <person name="Zhang H."/>
            <person name="Xiang H."/>
            <person name="Dong X."/>
        </authorList>
    </citation>
    <scope>NUCLEOTIDE SEQUENCE</scope>
    <source>
        <strain evidence="10">ZWT</strain>
    </source>
</reference>
<evidence type="ECO:0000313" key="11">
    <source>
        <dbReference type="Proteomes" id="UP001056429"/>
    </source>
</evidence>
<gene>
    <name evidence="10" type="ORF">KDK92_22410</name>
</gene>
<keyword evidence="7" id="KW-0449">Lipoprotein</keyword>
<organism evidence="10 11">
    <name type="scientific">Oceanirhabdus seepicola</name>
    <dbReference type="NCBI Taxonomy" id="2828781"/>
    <lineage>
        <taxon>Bacteria</taxon>
        <taxon>Bacillati</taxon>
        <taxon>Bacillota</taxon>
        <taxon>Clostridia</taxon>
        <taxon>Eubacteriales</taxon>
        <taxon>Clostridiaceae</taxon>
        <taxon>Oceanirhabdus</taxon>
    </lineage>
</organism>
<name>A0A9J6P8E4_9CLOT</name>
<evidence type="ECO:0000256" key="3">
    <source>
        <dbReference type="ARBA" id="ARBA00022544"/>
    </source>
</evidence>
<dbReference type="PANTHER" id="PTHR35789">
    <property type="entry name" value="SPORE GERMINATION PROTEIN B3"/>
    <property type="match status" value="1"/>
</dbReference>
<evidence type="ECO:0000256" key="2">
    <source>
        <dbReference type="ARBA" id="ARBA00007886"/>
    </source>
</evidence>
<dbReference type="GO" id="GO:0016020">
    <property type="term" value="C:membrane"/>
    <property type="evidence" value="ECO:0007669"/>
    <property type="project" value="UniProtKB-SubCell"/>
</dbReference>
<dbReference type="PROSITE" id="PS51257">
    <property type="entry name" value="PROKAR_LIPOPROTEIN"/>
    <property type="match status" value="1"/>
</dbReference>
<evidence type="ECO:0000256" key="4">
    <source>
        <dbReference type="ARBA" id="ARBA00022729"/>
    </source>
</evidence>